<accession>A0A0S2HWR2</accession>
<gene>
    <name evidence="1" type="ORF">L21SP5_00791</name>
</gene>
<dbReference type="EMBL" id="CP013118">
    <property type="protein sequence ID" value="ALO14462.1"/>
    <property type="molecule type" value="Genomic_DNA"/>
</dbReference>
<dbReference type="Proteomes" id="UP000064893">
    <property type="component" value="Chromosome"/>
</dbReference>
<evidence type="ECO:0008006" key="3">
    <source>
        <dbReference type="Google" id="ProtNLM"/>
    </source>
</evidence>
<evidence type="ECO:0000313" key="1">
    <source>
        <dbReference type="EMBL" id="ALO14462.1"/>
    </source>
</evidence>
<dbReference type="OrthoDB" id="7056491at2"/>
<protein>
    <recommendedName>
        <fullName evidence="3">PLD phosphodiesterase domain-containing protein</fullName>
    </recommendedName>
</protein>
<dbReference type="KEGG" id="blq:L21SP5_00791"/>
<organism evidence="1 2">
    <name type="scientific">Salinivirga cyanobacteriivorans</name>
    <dbReference type="NCBI Taxonomy" id="1307839"/>
    <lineage>
        <taxon>Bacteria</taxon>
        <taxon>Pseudomonadati</taxon>
        <taxon>Bacteroidota</taxon>
        <taxon>Bacteroidia</taxon>
        <taxon>Bacteroidales</taxon>
        <taxon>Salinivirgaceae</taxon>
        <taxon>Salinivirga</taxon>
    </lineage>
</organism>
<keyword evidence="2" id="KW-1185">Reference proteome</keyword>
<proteinExistence type="predicted"/>
<dbReference type="RefSeq" id="WP_057952002.1">
    <property type="nucleotide sequence ID" value="NZ_CP013118.1"/>
</dbReference>
<sequence>MPQKENIWDLVSGRSYHSCLITTYSFDFYYFEKSVMRILRSKGIGNISVLIDNNIFQGILGKIGSSNSRVYSISPINSNGCFHPKVYMFFGEKQGLLIIGSGNLTSSGHGKNDEIWGAFHFDATDPKYSQLFSNSWSFFEKVSQNVKGFAKEKIRWIKEYTPWIETLPSPNSTNFETLDNSTQIAFLNNNSETSIFQQLSEFVPYNKVKALTIVAPYFDSKGKIIELFSKLLPKAIINVLVDDKNGILPFELDPSIANQVNFYHWNDCFSNKDDDKDFSRLHAKLFNFSLNDNSQLCLLGSANASVAALGTENISAINEEVSILLNSSNQDYLKDLGIKINPKKSQNLTDFAEGLDESTVFENSVAFKYNIEAIDKEGSVLNVYVDNILEADIEIQIFNNWGEVIYSGKLTEKNNHYFLKIPSNLLNPMYGCLKDSKTIEIISNKQIIQDVYVLAKTNPDPQKQILVVLFSSIEQGDELLFSKLIDCISTDDFSAENRNFSKKVSAKKTDEEKEDIEIKGKVLDYEEFKDVSYDSIQHQYYVLNSSSNRVADFLSSLSSIKTREEIASAELDDEELDLEIDDTQGREDQPELKSVTKSAFNSEKSRIIKFFERYNDYLEKEVNRLIKKSNQNIDEEGKVSITELSNFVIALYIAIYYTDNKRQYTIDEETHHETIIKSYGFEYYDNLPAINADLIGKFLLLCTRGFKTYDSDYLNERLEKLSREAFYHCVFCLAQAKWSNSELIYKNLLLINAVHFLPKDSEQLLNLNQFTEEMNIRHKLSANENLNLISNIKNQIDNILPKYSSFVENMKLCTNERKTVLSKDLMTETVIFTSRFGFCMIKYKTTQDNGAILTLSRPGFPWIEKEEEYLLEEKRLYKRNIVL</sequence>
<name>A0A0S2HWR2_9BACT</name>
<reference evidence="1 2" key="1">
    <citation type="submission" date="2015-11" db="EMBL/GenBank/DDBJ databases">
        <title>Description and complete genome sequence of a novel strain predominating in hypersaline microbial mats and representing a new family of the Bacteriodetes phylum.</title>
        <authorList>
            <person name="Spring S."/>
            <person name="Bunk B."/>
            <person name="Sproer C."/>
            <person name="Klenk H.-P."/>
        </authorList>
    </citation>
    <scope>NUCLEOTIDE SEQUENCE [LARGE SCALE GENOMIC DNA]</scope>
    <source>
        <strain evidence="1 2">L21-Spi-D4</strain>
    </source>
</reference>
<evidence type="ECO:0000313" key="2">
    <source>
        <dbReference type="Proteomes" id="UP000064893"/>
    </source>
</evidence>
<dbReference type="Gene3D" id="3.30.870.10">
    <property type="entry name" value="Endonuclease Chain A"/>
    <property type="match status" value="1"/>
</dbReference>
<dbReference type="AlphaFoldDB" id="A0A0S2HWR2"/>